<proteinExistence type="predicted"/>
<dbReference type="PANTHER" id="PTHR47718:SF10">
    <property type="entry name" value="PROTEIN FAR1-RELATED SEQUENCE"/>
    <property type="match status" value="1"/>
</dbReference>
<dbReference type="AlphaFoldDB" id="A0AAV3RMY1"/>
<evidence type="ECO:0000313" key="2">
    <source>
        <dbReference type="EMBL" id="GAA0175677.1"/>
    </source>
</evidence>
<dbReference type="PANTHER" id="PTHR47718">
    <property type="entry name" value="OS01G0519700 PROTEIN"/>
    <property type="match status" value="1"/>
</dbReference>
<dbReference type="EMBL" id="BAABME010009715">
    <property type="protein sequence ID" value="GAA0175677.1"/>
    <property type="molecule type" value="Genomic_DNA"/>
</dbReference>
<reference evidence="2 3" key="1">
    <citation type="submission" date="2024-01" db="EMBL/GenBank/DDBJ databases">
        <title>The complete chloroplast genome sequence of Lithospermum erythrorhizon: insights into the phylogenetic relationship among Boraginaceae species and the maternal lineages of purple gromwells.</title>
        <authorList>
            <person name="Okada T."/>
            <person name="Watanabe K."/>
        </authorList>
    </citation>
    <scope>NUCLEOTIDE SEQUENCE [LARGE SCALE GENOMIC DNA]</scope>
</reference>
<evidence type="ECO:0000313" key="3">
    <source>
        <dbReference type="Proteomes" id="UP001454036"/>
    </source>
</evidence>
<keyword evidence="3" id="KW-1185">Reference proteome</keyword>
<gene>
    <name evidence="2" type="ORF">LIER_28804</name>
</gene>
<comment type="caution">
    <text evidence="2">The sequence shown here is derived from an EMBL/GenBank/DDBJ whole genome shotgun (WGS) entry which is preliminary data.</text>
</comment>
<evidence type="ECO:0000259" key="1">
    <source>
        <dbReference type="Pfam" id="PF10551"/>
    </source>
</evidence>
<accession>A0AAV3RMY1</accession>
<protein>
    <recommendedName>
        <fullName evidence="1">MULE transposase domain-containing protein</fullName>
    </recommendedName>
</protein>
<dbReference type="Proteomes" id="UP001454036">
    <property type="component" value="Unassembled WGS sequence"/>
</dbReference>
<name>A0AAV3RMY1_LITER</name>
<feature type="domain" description="MULE transposase" evidence="1">
    <location>
        <begin position="8"/>
        <end position="100"/>
    </location>
</feature>
<sequence>MWNSFPYVIQGDCTHNTNCYGLAFLQVLGFTYTGKNFTIAYAFLQHELEDNYTWTLQHVRSLFQKDKLPLIIYIDRDRAFLRAMKHVFPGSAHHFYRRHIEVNFRKHALKITGSKKFSEGYMRRFNEAISAPDVEVCCDV</sequence>
<organism evidence="2 3">
    <name type="scientific">Lithospermum erythrorhizon</name>
    <name type="common">Purple gromwell</name>
    <name type="synonym">Lithospermum officinale var. erythrorhizon</name>
    <dbReference type="NCBI Taxonomy" id="34254"/>
    <lineage>
        <taxon>Eukaryota</taxon>
        <taxon>Viridiplantae</taxon>
        <taxon>Streptophyta</taxon>
        <taxon>Embryophyta</taxon>
        <taxon>Tracheophyta</taxon>
        <taxon>Spermatophyta</taxon>
        <taxon>Magnoliopsida</taxon>
        <taxon>eudicotyledons</taxon>
        <taxon>Gunneridae</taxon>
        <taxon>Pentapetalae</taxon>
        <taxon>asterids</taxon>
        <taxon>lamiids</taxon>
        <taxon>Boraginales</taxon>
        <taxon>Boraginaceae</taxon>
        <taxon>Boraginoideae</taxon>
        <taxon>Lithospermeae</taxon>
        <taxon>Lithospermum</taxon>
    </lineage>
</organism>
<dbReference type="Pfam" id="PF10551">
    <property type="entry name" value="MULE"/>
    <property type="match status" value="1"/>
</dbReference>
<dbReference type="InterPro" id="IPR018289">
    <property type="entry name" value="MULE_transposase_dom"/>
</dbReference>